<protein>
    <submittedName>
        <fullName evidence="1">Uncharacterized protein</fullName>
    </submittedName>
</protein>
<gene>
    <name evidence="1" type="ORF">C2L97_12950</name>
    <name evidence="2" type="ORF">LBW59_06505</name>
</gene>
<dbReference type="Proteomes" id="UP001144050">
    <property type="component" value="Unassembled WGS sequence"/>
</dbReference>
<sequence length="75" mass="8156">MPLRRLSSRKRLALRAHFSGGAILLESLVALTLLSLSAAGTLAALDRLDSTYRAVHRLAAQERAVSRQAESVSER</sequence>
<name>A0A809E7H7_RALSL</name>
<proteinExistence type="predicted"/>
<reference evidence="2" key="2">
    <citation type="submission" date="2021-09" db="EMBL/GenBank/DDBJ databases">
        <title>Genomic analysis of Ralstonia spp.</title>
        <authorList>
            <person name="Aburjaile F."/>
            <person name="Ariute J.C."/>
            <person name="Pais A.K.L."/>
            <person name="Albuquerque G.M.R."/>
            <person name="Silva A.M.F."/>
            <person name="Brenig B."/>
            <person name="Azevedo V."/>
            <person name="Matiuzzi M."/>
            <person name="Ramos R."/>
            <person name="Goes-Neto A."/>
            <person name="Soares S."/>
            <person name="Iseppon A.M.B."/>
            <person name="Souza E."/>
            <person name="Gama M."/>
        </authorList>
    </citation>
    <scope>NUCLEOTIDE SEQUENCE</scope>
    <source>
        <strain evidence="2">CCRMRs91</strain>
    </source>
</reference>
<accession>A0A809E7H7</accession>
<dbReference type="AlphaFoldDB" id="A0A809E7H7"/>
<evidence type="ECO:0000313" key="1">
    <source>
        <dbReference type="EMBL" id="AYB56847.1"/>
    </source>
</evidence>
<dbReference type="EMBL" id="JAIVFG010000008">
    <property type="protein sequence ID" value="MDB0570427.1"/>
    <property type="molecule type" value="Genomic_DNA"/>
</dbReference>
<reference evidence="1" key="1">
    <citation type="submission" date="2018-01" db="EMBL/GenBank/DDBJ databases">
        <title>Complete Genome Sequence of three strains from Ralstonia solanacearum ecotype Moko sequevar IIA-53 from Brazil.</title>
        <authorList>
            <person name="Silva J.R."/>
            <person name="Albuquerque G.M.R."/>
            <person name="Pais A.K.L."/>
            <person name="Silva A.M.F."/>
            <person name="Boiteux M.E.N.F."/>
            <person name="Souza E.B."/>
            <person name="Mariano R.L.R."/>
        </authorList>
    </citation>
    <scope>NUCLEOTIDE SEQUENCE [LARGE SCALE GENOMIC DNA]</scope>
    <source>
        <strain evidence="1">SFC</strain>
    </source>
</reference>
<dbReference type="EMBL" id="CP026092">
    <property type="protein sequence ID" value="AYB56847.1"/>
    <property type="molecule type" value="Genomic_DNA"/>
</dbReference>
<dbReference type="RefSeq" id="WP_080894629.1">
    <property type="nucleotide sequence ID" value="NZ_CDLW01000001.1"/>
</dbReference>
<organism evidence="1">
    <name type="scientific">Ralstonia solanacearum</name>
    <name type="common">Pseudomonas solanacearum</name>
    <dbReference type="NCBI Taxonomy" id="305"/>
    <lineage>
        <taxon>Bacteria</taxon>
        <taxon>Pseudomonadati</taxon>
        <taxon>Pseudomonadota</taxon>
        <taxon>Betaproteobacteria</taxon>
        <taxon>Burkholderiales</taxon>
        <taxon>Burkholderiaceae</taxon>
        <taxon>Ralstonia</taxon>
        <taxon>Ralstonia solanacearum species complex</taxon>
    </lineage>
</organism>
<evidence type="ECO:0000313" key="2">
    <source>
        <dbReference type="EMBL" id="MDB0570427.1"/>
    </source>
</evidence>